<sequence>MPVTRRGLLIGALAGGGLAVGYLLRPRRFPLPLEPGRDEWAFGAWIKIDREGVVTVAVPQVEMGQGVTTLLPQVVAHELGADWRQVAVEPAPVSPIYANLPLAARWAPLWMPFLPGLAESDSSVLARRWAQDNRFNVTAEGTALAAYEPALRTAAAAARELLVQAAAARWDVAEEECRVSAGLVRQGARTLGFGALAADAAELSPPSAPPQRADPVAEKPGPVLPGRPLRYPRLDLPAKVDGSWVFAADVRLPDMVYAAIRHAPIGDAAFAGWRDHAGAAKLPGVVRLVEQERWAAAVAADWWSAERALDRAGPKFRVSHAADSQRILEAIDHAMAYGDAQRLVAEGDQDLVTGGLPVQYRYDVAPALHATLETASATARLADGRLELWAATQAPEATRRAAARALGLSPADVVLYPLSIGGSFDRRLSSEEAAQAAVLAKKIGRPVQLVWSRRQEHVAGMPRAPVAAVMGATPDVAGGIAGWRARIVAPAAFREFGERLVGGKTAAEAAAAVAGEHDPVAVDGARPPYAVQGLAIDHIPVATGLPSGRMRGQAHGYTAFFTECFVDEMAHRAGREPLSYRMAMLGHDPRLADCLQRAAALAQWGGGGDNSGQGIAAHTMGAGRIAVVASARRDDEAGFRVDMLSAVVDIGRIVNLDIARQQIEGGLIFGLGLALGCAVGFEGGWPTVDRIGQLSLPGLGECPEIAVDFIDSADDPVDPGELGVAAVAPAIANALFSATGVRYRRLPLSAEDF</sequence>
<dbReference type="SUPFAM" id="SSF56003">
    <property type="entry name" value="Molybdenum cofactor-binding domain"/>
    <property type="match status" value="2"/>
</dbReference>
<dbReference type="AlphaFoldDB" id="A0A918PFS7"/>
<name>A0A918PFS7_9SPHN</name>
<accession>A0A918PFS7</accession>
<dbReference type="InterPro" id="IPR000674">
    <property type="entry name" value="Ald_Oxase/Xan_DH_a/b"/>
</dbReference>
<keyword evidence="4" id="KW-1185">Reference proteome</keyword>
<dbReference type="Pfam" id="PF02738">
    <property type="entry name" value="MoCoBD_1"/>
    <property type="match status" value="1"/>
</dbReference>
<dbReference type="SMART" id="SM01008">
    <property type="entry name" value="Ald_Xan_dh_C"/>
    <property type="match status" value="1"/>
</dbReference>
<dbReference type="GO" id="GO:0016491">
    <property type="term" value="F:oxidoreductase activity"/>
    <property type="evidence" value="ECO:0007669"/>
    <property type="project" value="InterPro"/>
</dbReference>
<dbReference type="InterPro" id="IPR052516">
    <property type="entry name" value="N-heterocyclic_Hydroxylase"/>
</dbReference>
<evidence type="ECO:0000313" key="3">
    <source>
        <dbReference type="EMBL" id="GGZ03166.1"/>
    </source>
</evidence>
<reference evidence="3" key="1">
    <citation type="journal article" date="2014" name="Int. J. Syst. Evol. Microbiol.">
        <title>Complete genome sequence of Corynebacterium casei LMG S-19264T (=DSM 44701T), isolated from a smear-ripened cheese.</title>
        <authorList>
            <consortium name="US DOE Joint Genome Institute (JGI-PGF)"/>
            <person name="Walter F."/>
            <person name="Albersmeier A."/>
            <person name="Kalinowski J."/>
            <person name="Ruckert C."/>
        </authorList>
    </citation>
    <scope>NUCLEOTIDE SEQUENCE</scope>
    <source>
        <strain evidence="3">KCTC 32255</strain>
    </source>
</reference>
<comment type="caution">
    <text evidence="3">The sequence shown here is derived from an EMBL/GenBank/DDBJ whole genome shotgun (WGS) entry which is preliminary data.</text>
</comment>
<protein>
    <submittedName>
        <fullName evidence="3">Aldehyde oxidase</fullName>
    </submittedName>
</protein>
<dbReference type="InterPro" id="IPR036856">
    <property type="entry name" value="Ald_Oxase/Xan_DH_a/b_sf"/>
</dbReference>
<dbReference type="InterPro" id="IPR046867">
    <property type="entry name" value="AldOxase/xan_DH_MoCoBD2"/>
</dbReference>
<dbReference type="PANTHER" id="PTHR47495:SF2">
    <property type="entry name" value="ALDEHYDE DEHYDROGENASE"/>
    <property type="match status" value="1"/>
</dbReference>
<dbReference type="SUPFAM" id="SSF54665">
    <property type="entry name" value="CO dehydrogenase molybdoprotein N-domain-like"/>
    <property type="match status" value="1"/>
</dbReference>
<dbReference type="InterPro" id="IPR008274">
    <property type="entry name" value="AldOxase/xan_DH_MoCoBD1"/>
</dbReference>
<dbReference type="InterPro" id="IPR012368">
    <property type="entry name" value="OxRdtase_Mopterin-bd_su_IorB"/>
</dbReference>
<dbReference type="PIRSF" id="PIRSF036389">
    <property type="entry name" value="IOR_B"/>
    <property type="match status" value="1"/>
</dbReference>
<dbReference type="PANTHER" id="PTHR47495">
    <property type="entry name" value="ALDEHYDE DEHYDROGENASE"/>
    <property type="match status" value="1"/>
</dbReference>
<evidence type="ECO:0000256" key="1">
    <source>
        <dbReference type="SAM" id="MobiDB-lite"/>
    </source>
</evidence>
<gene>
    <name evidence="3" type="ORF">GCM10011614_17590</name>
</gene>
<dbReference type="Pfam" id="PF20256">
    <property type="entry name" value="MoCoBD_2"/>
    <property type="match status" value="2"/>
</dbReference>
<dbReference type="EMBL" id="BMZA01000005">
    <property type="protein sequence ID" value="GGZ03166.1"/>
    <property type="molecule type" value="Genomic_DNA"/>
</dbReference>
<dbReference type="Gene3D" id="3.90.1170.50">
    <property type="entry name" value="Aldehyde oxidase/xanthine dehydrogenase, a/b hammerhead"/>
    <property type="match status" value="1"/>
</dbReference>
<reference evidence="3" key="2">
    <citation type="submission" date="2020-09" db="EMBL/GenBank/DDBJ databases">
        <authorList>
            <person name="Sun Q."/>
            <person name="Kim S."/>
        </authorList>
    </citation>
    <scope>NUCLEOTIDE SEQUENCE</scope>
    <source>
        <strain evidence="3">KCTC 32255</strain>
    </source>
</reference>
<evidence type="ECO:0000259" key="2">
    <source>
        <dbReference type="SMART" id="SM01008"/>
    </source>
</evidence>
<feature type="region of interest" description="Disordered" evidence="1">
    <location>
        <begin position="202"/>
        <end position="224"/>
    </location>
</feature>
<proteinExistence type="predicted"/>
<organism evidence="3 4">
    <name type="scientific">Novosphingobium colocasiae</name>
    <dbReference type="NCBI Taxonomy" id="1256513"/>
    <lineage>
        <taxon>Bacteria</taxon>
        <taxon>Pseudomonadati</taxon>
        <taxon>Pseudomonadota</taxon>
        <taxon>Alphaproteobacteria</taxon>
        <taxon>Sphingomonadales</taxon>
        <taxon>Sphingomonadaceae</taxon>
        <taxon>Novosphingobium</taxon>
    </lineage>
</organism>
<dbReference type="RefSeq" id="WP_189620961.1">
    <property type="nucleotide sequence ID" value="NZ_BMZA01000005.1"/>
</dbReference>
<dbReference type="Proteomes" id="UP000648075">
    <property type="component" value="Unassembled WGS sequence"/>
</dbReference>
<dbReference type="Gene3D" id="3.30.365.10">
    <property type="entry name" value="Aldehyde oxidase/xanthine dehydrogenase, molybdopterin binding domain"/>
    <property type="match status" value="4"/>
</dbReference>
<evidence type="ECO:0000313" key="4">
    <source>
        <dbReference type="Proteomes" id="UP000648075"/>
    </source>
</evidence>
<feature type="domain" description="Aldehyde oxidase/xanthine dehydrogenase a/b hammerhead" evidence="2">
    <location>
        <begin position="241"/>
        <end position="320"/>
    </location>
</feature>
<dbReference type="InterPro" id="IPR037165">
    <property type="entry name" value="AldOxase/xan_DH_Mopterin-bd_sf"/>
</dbReference>